<dbReference type="SUPFAM" id="SSF47353">
    <property type="entry name" value="Retrovirus capsid dimerization domain-like"/>
    <property type="match status" value="3"/>
</dbReference>
<protein>
    <recommendedName>
        <fullName evidence="13">Zinc finger protein 420-like</fullName>
    </recommendedName>
</protein>
<feature type="domain" description="SCAN box" evidence="10">
    <location>
        <begin position="935"/>
        <end position="1013"/>
    </location>
</feature>
<evidence type="ECO:0000256" key="4">
    <source>
        <dbReference type="ARBA" id="ARBA00022771"/>
    </source>
</evidence>
<dbReference type="Pfam" id="PF00096">
    <property type="entry name" value="zf-C2H2"/>
    <property type="match status" value="21"/>
</dbReference>
<evidence type="ECO:0008006" key="13">
    <source>
        <dbReference type="Google" id="ProtNLM"/>
    </source>
</evidence>
<dbReference type="Pfam" id="PF02023">
    <property type="entry name" value="SCAN"/>
    <property type="match status" value="3"/>
</dbReference>
<feature type="domain" description="C2H2-type" evidence="9">
    <location>
        <begin position="1297"/>
        <end position="1324"/>
    </location>
</feature>
<dbReference type="Gene3D" id="3.30.160.60">
    <property type="entry name" value="Classic Zinc Finger"/>
    <property type="match status" value="23"/>
</dbReference>
<feature type="domain" description="C2H2-type" evidence="9">
    <location>
        <begin position="1469"/>
        <end position="1496"/>
    </location>
</feature>
<feature type="domain" description="SCAN box" evidence="10">
    <location>
        <begin position="762"/>
        <end position="791"/>
    </location>
</feature>
<dbReference type="RefSeq" id="XP_072849248.1">
    <property type="nucleotide sequence ID" value="XM_072993147.1"/>
</dbReference>
<feature type="domain" description="C2H2-type" evidence="9">
    <location>
        <begin position="1241"/>
        <end position="1268"/>
    </location>
</feature>
<dbReference type="SMART" id="SM00431">
    <property type="entry name" value="SCAN"/>
    <property type="match status" value="2"/>
</dbReference>
<sequence>MAEAGRGGRSQEVKKEAEKGLQQCWEAHWQEFLEMLGPSSRRRDKSVMSEAAPWDDAKAFLASFEEVARACRWPPREWVAWLLPALSGEAEEVFQSLDAQDKEDYGKVKAAILRRDALRMEVRRQHFRHFSCQEVEDPRRLHSQVQELCHRWLRPERRSKEQILELLILEQFLASLPPDLQGWIRAGAPDTCSQAVALVEDFLVSQEGAERAKWQGLIVTKETCPSLLKSHQVLNQPSSQIVSWQVLQEEAETIDSLDDTMGRQVKMEDPHWERNEPMDVPRTAAPASQVNLLKRIEISEEECGLKEDKSAERDKEPNEFRDHLTDTVCQPSKMFTREETPTSLKCDERYPYKSEPDRMYTRTNHNECVTSEGTFQENVYSDKQQRAVTGEIKPEFLENVEGDNLDTYWRNRSEEEPNDSACGESHGIQSEGMLFECSHCGKGFLQRRSLVIHQKSHTGEKPYECSQCGKCFRQRKNLNTHQRLHTGAKPYKCYQCGKCFSLENYLKKHQRIHTGAQAKPHKCSQCGKSFNQEKALQVHQRIHTGEKPYECSQCGKCFSQRINLNRHQLLHTGAKPYKCYQCGKCFSLQNYLKRHQGIHTGAETKPYKCSQCGKSFYQEKWLLVHQRIHTGEKPYECSQCGKCFSQQGNLMNHWRIHTGEKPYKCSQCGKCFSQQGNLMSHWKIHTGERPYKCFQCGKSFKVANYLKKHERIHSNHMKALHGGNVSVSDFTLAFCGKSSYLLGVDLLRMAMPSPGALSPVAEAREKEQILELLILEQFLASLPPDLQDWIQAGRSQRGIGGKATCGVRADLMAEAGCWGRWQQVKKEAEKGLQQRWEAQWQEFLEMLEPSSRRGGKPVISEAAPWDDAKAFLASFEEVAKACHWPKEEWVTRFLPALHGEAEEAFQSLEARDREDYGKVKAAILRGDALRMEMRRQHFRDFSCQEVEDPRRLHSQVQELCHRWLRPERRSKEQILELLILEQFLASLPPDLQGWIRAGGPDTCSQAVALVEDFLVSQEGAERAKWQGLMVAKETCPSLLKSHQDLTQSSSQTVFWQVVQEEGEAIDSLDDMMGSQVKMENPQWERNELMDVPRTAAPASEVNLLKRTEIGEEECGLKDDQSAERDKGRNEFRDHLTATVCQPSEMSTRKETPTTLKCGRRYPDQICTRKNYNECVTSEETFQENVYSDKQQRVVTGEIKGEFLENVEGDHLDTYRCDRPEEDPKDSGSGESHGIQREGRLFKCSQCGKGFLQRRRWVIHQKSHTGEKPYECSQCGKCFISQEYLRSHWKIHTGEKRYTCLECAKSFSRSNHLKNHQIIHTGAKPYKCSQCGKCFSLGKYLKKHQRIHTASETKPYKCSHCGKSFNQEKALLVHERIHTGEKPYECSECGKFFSSQENLRSHRRIHTGGKRYTCLECGKSFGRSNNLKTHQIIHTGAKPYKCSQCGKCFSLGKYLKKHQRIHTASETKPYKCSHCGKSFNQEKALLVHERIHTGEKPYECSECGKFFSSQENLRSHRRIHTGGKRYTCLECGKSFGRSNNLKTHQIIHTGEKPYKCSQCGKYFSRQENLMTHWRIHTGEKPHTCLVCGKSFGRSSQLKTHQIIHTGERP</sequence>
<feature type="domain" description="C2H2-type" evidence="9">
    <location>
        <begin position="577"/>
        <end position="604"/>
    </location>
</feature>
<evidence type="ECO:0000256" key="3">
    <source>
        <dbReference type="ARBA" id="ARBA00022737"/>
    </source>
</evidence>
<feature type="domain" description="C2H2-type" evidence="9">
    <location>
        <begin position="663"/>
        <end position="690"/>
    </location>
</feature>
<feature type="domain" description="C2H2-type" evidence="9">
    <location>
        <begin position="607"/>
        <end position="634"/>
    </location>
</feature>
<evidence type="ECO:0000256" key="2">
    <source>
        <dbReference type="ARBA" id="ARBA00022723"/>
    </source>
</evidence>
<keyword evidence="4 7" id="KW-0863">Zinc-finger</keyword>
<reference evidence="11" key="1">
    <citation type="submission" date="2025-05" db="UniProtKB">
        <authorList>
            <consortium name="RefSeq"/>
        </authorList>
    </citation>
    <scope>NUCLEOTIDE SEQUENCE [LARGE SCALE GENOMIC DNA]</scope>
</reference>
<dbReference type="PANTHER" id="PTHR24393:SF100">
    <property type="entry name" value="ZINC FINGER PROTEIN-RELATED"/>
    <property type="match status" value="1"/>
</dbReference>
<feature type="domain" description="C2H2-type" evidence="9">
    <location>
        <begin position="549"/>
        <end position="576"/>
    </location>
</feature>
<dbReference type="CDD" id="cd07936">
    <property type="entry name" value="SCAN"/>
    <property type="match status" value="2"/>
</dbReference>
<dbReference type="InterPro" id="IPR036236">
    <property type="entry name" value="Znf_C2H2_sf"/>
</dbReference>
<dbReference type="PROSITE" id="PS00028">
    <property type="entry name" value="ZINC_FINGER_C2H2_1"/>
    <property type="match status" value="23"/>
</dbReference>
<feature type="domain" description="SCAN box" evidence="10">
    <location>
        <begin position="124"/>
        <end position="202"/>
    </location>
</feature>
<feature type="domain" description="C2H2-type" evidence="9">
    <location>
        <begin position="491"/>
        <end position="518"/>
    </location>
</feature>
<dbReference type="InterPro" id="IPR038269">
    <property type="entry name" value="SCAN_sf"/>
</dbReference>
<feature type="domain" description="C2H2-type" evidence="9">
    <location>
        <begin position="1525"/>
        <end position="1552"/>
    </location>
</feature>
<evidence type="ECO:0000256" key="6">
    <source>
        <dbReference type="ARBA" id="ARBA00023242"/>
    </source>
</evidence>
<evidence type="ECO:0000256" key="1">
    <source>
        <dbReference type="ARBA" id="ARBA00006991"/>
    </source>
</evidence>
<dbReference type="Proteomes" id="UP001652642">
    <property type="component" value="Chromosome 2"/>
</dbReference>
<dbReference type="GeneID" id="110070962"/>
<feature type="domain" description="C2H2-type" evidence="9">
    <location>
        <begin position="1439"/>
        <end position="1466"/>
    </location>
</feature>
<evidence type="ECO:0000259" key="10">
    <source>
        <dbReference type="PROSITE" id="PS50804"/>
    </source>
</evidence>
<feature type="domain" description="C2H2-type" evidence="9">
    <location>
        <begin position="1355"/>
        <end position="1382"/>
    </location>
</feature>
<reference evidence="12" key="2">
    <citation type="submission" date="2025-08" db="UniProtKB">
        <authorList>
            <consortium name="RefSeq"/>
        </authorList>
    </citation>
    <scope>IDENTIFICATION</scope>
</reference>
<organism evidence="11 12">
    <name type="scientific">Pogona vitticeps</name>
    <name type="common">central bearded dragon</name>
    <dbReference type="NCBI Taxonomy" id="103695"/>
    <lineage>
        <taxon>Eukaryota</taxon>
        <taxon>Metazoa</taxon>
        <taxon>Chordata</taxon>
        <taxon>Craniata</taxon>
        <taxon>Vertebrata</taxon>
        <taxon>Euteleostomi</taxon>
        <taxon>Lepidosauria</taxon>
        <taxon>Squamata</taxon>
        <taxon>Bifurcata</taxon>
        <taxon>Unidentata</taxon>
        <taxon>Episquamata</taxon>
        <taxon>Toxicofera</taxon>
        <taxon>Iguania</taxon>
        <taxon>Acrodonta</taxon>
        <taxon>Agamidae</taxon>
        <taxon>Amphibolurinae</taxon>
        <taxon>Pogona</taxon>
    </lineage>
</organism>
<feature type="domain" description="C2H2-type" evidence="9">
    <location>
        <begin position="521"/>
        <end position="548"/>
    </location>
</feature>
<dbReference type="SUPFAM" id="SSF57667">
    <property type="entry name" value="beta-beta-alpha zinc fingers"/>
    <property type="match status" value="13"/>
</dbReference>
<keyword evidence="6" id="KW-0539">Nucleus</keyword>
<dbReference type="Gene3D" id="1.10.4020.10">
    <property type="entry name" value="DNA breaking-rejoining enzymes"/>
    <property type="match status" value="3"/>
</dbReference>
<keyword evidence="2" id="KW-0479">Metal-binding</keyword>
<keyword evidence="11" id="KW-1185">Reference proteome</keyword>
<proteinExistence type="inferred from homology"/>
<comment type="similarity">
    <text evidence="1">Belongs to the krueppel C2H2-type zinc-finger protein family.</text>
</comment>
<feature type="domain" description="C2H2-type" evidence="9">
    <location>
        <begin position="1411"/>
        <end position="1438"/>
    </location>
</feature>
<dbReference type="SMART" id="SM00355">
    <property type="entry name" value="ZnF_C2H2"/>
    <property type="match status" value="23"/>
</dbReference>
<dbReference type="PROSITE" id="PS50157">
    <property type="entry name" value="ZINC_FINGER_C2H2_2"/>
    <property type="match status" value="23"/>
</dbReference>
<feature type="region of interest" description="Disordered" evidence="8">
    <location>
        <begin position="1213"/>
        <end position="1233"/>
    </location>
</feature>
<evidence type="ECO:0000313" key="12">
    <source>
        <dbReference type="RefSeq" id="XP_072849248.1"/>
    </source>
</evidence>
<feature type="domain" description="C2H2-type" evidence="9">
    <location>
        <begin position="1325"/>
        <end position="1352"/>
    </location>
</feature>
<feature type="domain" description="C2H2-type" evidence="9">
    <location>
        <begin position="635"/>
        <end position="662"/>
    </location>
</feature>
<evidence type="ECO:0000256" key="8">
    <source>
        <dbReference type="SAM" id="MobiDB-lite"/>
    </source>
</evidence>
<evidence type="ECO:0000256" key="7">
    <source>
        <dbReference type="PROSITE-ProRule" id="PRU00042"/>
    </source>
</evidence>
<name>A0ABM5FV21_9SAUR</name>
<evidence type="ECO:0000313" key="11">
    <source>
        <dbReference type="Proteomes" id="UP001652642"/>
    </source>
</evidence>
<dbReference type="PANTHER" id="PTHR24393">
    <property type="entry name" value="ZINC FINGER PROTEIN"/>
    <property type="match status" value="1"/>
</dbReference>
<keyword evidence="3" id="KW-0677">Repeat</keyword>
<keyword evidence="5" id="KW-0862">Zinc</keyword>
<dbReference type="InterPro" id="IPR003309">
    <property type="entry name" value="SCAN_dom"/>
</dbReference>
<feature type="domain" description="C2H2-type" evidence="9">
    <location>
        <begin position="691"/>
        <end position="718"/>
    </location>
</feature>
<feature type="domain" description="C2H2-type" evidence="9">
    <location>
        <begin position="1497"/>
        <end position="1524"/>
    </location>
</feature>
<evidence type="ECO:0000259" key="9">
    <source>
        <dbReference type="PROSITE" id="PS50157"/>
    </source>
</evidence>
<dbReference type="PROSITE" id="PS50804">
    <property type="entry name" value="SCAN_BOX"/>
    <property type="match status" value="3"/>
</dbReference>
<accession>A0ABM5FV21</accession>
<evidence type="ECO:0000256" key="5">
    <source>
        <dbReference type="ARBA" id="ARBA00022833"/>
    </source>
</evidence>
<feature type="domain" description="C2H2-type" evidence="9">
    <location>
        <begin position="1553"/>
        <end position="1580"/>
    </location>
</feature>
<feature type="domain" description="C2H2-type" evidence="9">
    <location>
        <begin position="463"/>
        <end position="490"/>
    </location>
</feature>
<gene>
    <name evidence="12" type="primary">LOC110070962</name>
</gene>
<feature type="domain" description="C2H2-type" evidence="9">
    <location>
        <begin position="1269"/>
        <end position="1296"/>
    </location>
</feature>
<feature type="domain" description="C2H2-type" evidence="9">
    <location>
        <begin position="1581"/>
        <end position="1608"/>
    </location>
</feature>
<dbReference type="InterPro" id="IPR013087">
    <property type="entry name" value="Znf_C2H2_type"/>
</dbReference>
<feature type="domain" description="C2H2-type" evidence="9">
    <location>
        <begin position="435"/>
        <end position="462"/>
    </location>
</feature>
<feature type="domain" description="C2H2-type" evidence="9">
    <location>
        <begin position="1383"/>
        <end position="1410"/>
    </location>
</feature>